<accession>A0ABT3QXM5</accession>
<comment type="caution">
    <text evidence="2">The sequence shown here is derived from an EMBL/GenBank/DDBJ whole genome shotgun (WGS) entry which is preliminary data.</text>
</comment>
<name>A0ABT3QXM5_9HYPH</name>
<dbReference type="RefSeq" id="WP_265961365.1">
    <property type="nucleotide sequence ID" value="NZ_JAPEVI010000003.1"/>
</dbReference>
<protein>
    <submittedName>
        <fullName evidence="2">Uncharacterized protein</fullName>
    </submittedName>
</protein>
<feature type="chain" id="PRO_5045721437" evidence="1">
    <location>
        <begin position="26"/>
        <end position="92"/>
    </location>
</feature>
<reference evidence="2 3" key="1">
    <citation type="journal article" date="2016" name="Int. J. Syst. Evol. Microbiol.">
        <title>Labrenzia salina sp. nov., isolated from the rhizosphere of the halophyte Arthrocnemum macrostachyum.</title>
        <authorList>
            <person name="Camacho M."/>
            <person name="Redondo-Gomez S."/>
            <person name="Rodriguez-Llorente I."/>
            <person name="Rohde M."/>
            <person name="Sproer C."/>
            <person name="Schumann P."/>
            <person name="Klenk H.P."/>
            <person name="Montero-Calasanz M.D.C."/>
        </authorList>
    </citation>
    <scope>NUCLEOTIDE SEQUENCE [LARGE SCALE GENOMIC DNA]</scope>
    <source>
        <strain evidence="2 3">DSM 29163</strain>
    </source>
</reference>
<keyword evidence="1" id="KW-0732">Signal</keyword>
<proteinExistence type="predicted"/>
<evidence type="ECO:0000313" key="2">
    <source>
        <dbReference type="EMBL" id="MCX2721657.1"/>
    </source>
</evidence>
<evidence type="ECO:0000256" key="1">
    <source>
        <dbReference type="SAM" id="SignalP"/>
    </source>
</evidence>
<organism evidence="2 3">
    <name type="scientific">Roseibium salinum</name>
    <dbReference type="NCBI Taxonomy" id="1604349"/>
    <lineage>
        <taxon>Bacteria</taxon>
        <taxon>Pseudomonadati</taxon>
        <taxon>Pseudomonadota</taxon>
        <taxon>Alphaproteobacteria</taxon>
        <taxon>Hyphomicrobiales</taxon>
        <taxon>Stappiaceae</taxon>
        <taxon>Roseibium</taxon>
    </lineage>
</organism>
<dbReference type="EMBL" id="JAPEVI010000003">
    <property type="protein sequence ID" value="MCX2721657.1"/>
    <property type="molecule type" value="Genomic_DNA"/>
</dbReference>
<feature type="signal peptide" evidence="1">
    <location>
        <begin position="1"/>
        <end position="25"/>
    </location>
</feature>
<dbReference type="Proteomes" id="UP001300261">
    <property type="component" value="Unassembled WGS sequence"/>
</dbReference>
<evidence type="ECO:0000313" key="3">
    <source>
        <dbReference type="Proteomes" id="UP001300261"/>
    </source>
</evidence>
<gene>
    <name evidence="2" type="ORF">ON753_04435</name>
</gene>
<sequence length="92" mass="10298">MSFQSQKITPLLITVLATSFFAAQATGQEKSYNSVRDCMRTVTKVENSVKTEDGAVAQADKTFFNRARDLCMQVRYEMVTDMLETVSGEDKS</sequence>
<keyword evidence="3" id="KW-1185">Reference proteome</keyword>